<keyword evidence="2" id="KW-0378">Hydrolase</keyword>
<evidence type="ECO:0000313" key="3">
    <source>
        <dbReference type="EMBL" id="MCO6394424.1"/>
    </source>
</evidence>
<keyword evidence="4" id="KW-1185">Reference proteome</keyword>
<dbReference type="EMBL" id="JAEUWV010000005">
    <property type="protein sequence ID" value="MCO6394424.1"/>
    <property type="molecule type" value="Genomic_DNA"/>
</dbReference>
<keyword evidence="1" id="KW-0540">Nuclease</keyword>
<accession>A0AAW5HW77</accession>
<evidence type="ECO:0000313" key="4">
    <source>
        <dbReference type="Proteomes" id="UP001205920"/>
    </source>
</evidence>
<evidence type="ECO:0000256" key="1">
    <source>
        <dbReference type="ARBA" id="ARBA00022722"/>
    </source>
</evidence>
<organism evidence="3 4">
    <name type="scientific">Corynebacterium lipophilum</name>
    <dbReference type="NCBI Taxonomy" id="2804918"/>
    <lineage>
        <taxon>Bacteria</taxon>
        <taxon>Bacillati</taxon>
        <taxon>Actinomycetota</taxon>
        <taxon>Actinomycetes</taxon>
        <taxon>Mycobacteriales</taxon>
        <taxon>Corynebacteriaceae</taxon>
        <taxon>Corynebacterium</taxon>
    </lineage>
</organism>
<dbReference type="GO" id="GO:0004521">
    <property type="term" value="F:RNA endonuclease activity"/>
    <property type="evidence" value="ECO:0007669"/>
    <property type="project" value="InterPro"/>
</dbReference>
<proteinExistence type="predicted"/>
<evidence type="ECO:0000256" key="2">
    <source>
        <dbReference type="ARBA" id="ARBA00022801"/>
    </source>
</evidence>
<dbReference type="Pfam" id="PF00545">
    <property type="entry name" value="Ribonuclease"/>
    <property type="match status" value="1"/>
</dbReference>
<dbReference type="InterPro" id="IPR016191">
    <property type="entry name" value="Ribonuclease/ribotoxin"/>
</dbReference>
<dbReference type="GO" id="GO:0003723">
    <property type="term" value="F:RNA binding"/>
    <property type="evidence" value="ECO:0007669"/>
    <property type="project" value="InterPro"/>
</dbReference>
<dbReference type="Gene3D" id="3.10.450.30">
    <property type="entry name" value="Microbial ribonucleases"/>
    <property type="match status" value="1"/>
</dbReference>
<comment type="caution">
    <text evidence="3">The sequence shown here is derived from an EMBL/GenBank/DDBJ whole genome shotgun (WGS) entry which is preliminary data.</text>
</comment>
<reference evidence="3 4" key="1">
    <citation type="submission" date="2021-01" db="EMBL/GenBank/DDBJ databases">
        <title>Identification and Characterization of Corynebacterium sp.</title>
        <authorList>
            <person name="Luo Q."/>
            <person name="Qu P."/>
            <person name="Chen Q."/>
        </authorList>
    </citation>
    <scope>NUCLEOTIDE SEQUENCE [LARGE SCALE GENOMIC DNA]</scope>
    <source>
        <strain evidence="3 4">MC-18</strain>
    </source>
</reference>
<dbReference type="Proteomes" id="UP001205920">
    <property type="component" value="Unassembled WGS sequence"/>
</dbReference>
<dbReference type="GO" id="GO:0016787">
    <property type="term" value="F:hydrolase activity"/>
    <property type="evidence" value="ECO:0007669"/>
    <property type="project" value="UniProtKB-KW"/>
</dbReference>
<name>A0AAW5HW77_9CORY</name>
<dbReference type="SUPFAM" id="SSF53933">
    <property type="entry name" value="Microbial ribonucleases"/>
    <property type="match status" value="1"/>
</dbReference>
<dbReference type="AlphaFoldDB" id="A0AAW5HW77"/>
<protein>
    <submittedName>
        <fullName evidence="3">Guanyl-specific ribonuclease</fullName>
    </submittedName>
</protein>
<dbReference type="InterPro" id="IPR000026">
    <property type="entry name" value="N1-like"/>
</dbReference>
<gene>
    <name evidence="3" type="ORF">JMN37_05435</name>
</gene>
<dbReference type="RefSeq" id="WP_252931291.1">
    <property type="nucleotide sequence ID" value="NZ_JAEUWV010000005.1"/>
</dbReference>
<sequence length="131" mass="14444">MSRKTKNTAVGAVVVAAALLINTFLPNKDEGAASGDPTSCPNLPAEAWDTINLIESGGPYPHPEDDSRFGNYERTLPEEPLGYYREYTVDTPGVHHRGLRRIVTGGGADGVVDEWYYTDNHYDTFCEVQPR</sequence>